<reference evidence="1" key="1">
    <citation type="submission" date="2022-10" db="EMBL/GenBank/DDBJ databases">
        <title>Complete Genome of Trichothecium roseum strain YXFP-22015, a Plant Pathogen Isolated from Citrus.</title>
        <authorList>
            <person name="Wang Y."/>
            <person name="Zhu L."/>
        </authorList>
    </citation>
    <scope>NUCLEOTIDE SEQUENCE</scope>
    <source>
        <strain evidence="1">YXFP-22015</strain>
    </source>
</reference>
<dbReference type="EMBL" id="CM047946">
    <property type="protein sequence ID" value="KAI9897779.1"/>
    <property type="molecule type" value="Genomic_DNA"/>
</dbReference>
<evidence type="ECO:0000313" key="1">
    <source>
        <dbReference type="EMBL" id="KAI9897779.1"/>
    </source>
</evidence>
<proteinExistence type="predicted"/>
<accession>A0ACC0UWA0</accession>
<dbReference type="Proteomes" id="UP001163324">
    <property type="component" value="Chromosome 7"/>
</dbReference>
<keyword evidence="2" id="KW-1185">Reference proteome</keyword>
<evidence type="ECO:0000313" key="2">
    <source>
        <dbReference type="Proteomes" id="UP001163324"/>
    </source>
</evidence>
<gene>
    <name evidence="1" type="ORF">N3K66_007635</name>
</gene>
<organism evidence="1 2">
    <name type="scientific">Trichothecium roseum</name>
    <dbReference type="NCBI Taxonomy" id="47278"/>
    <lineage>
        <taxon>Eukaryota</taxon>
        <taxon>Fungi</taxon>
        <taxon>Dikarya</taxon>
        <taxon>Ascomycota</taxon>
        <taxon>Pezizomycotina</taxon>
        <taxon>Sordariomycetes</taxon>
        <taxon>Hypocreomycetidae</taxon>
        <taxon>Hypocreales</taxon>
        <taxon>Hypocreales incertae sedis</taxon>
        <taxon>Trichothecium</taxon>
    </lineage>
</organism>
<comment type="caution">
    <text evidence="1">The sequence shown here is derived from an EMBL/GenBank/DDBJ whole genome shotgun (WGS) entry which is preliminary data.</text>
</comment>
<protein>
    <submittedName>
        <fullName evidence="1">Uncharacterized protein</fullName>
    </submittedName>
</protein>
<name>A0ACC0UWA0_9HYPO</name>
<sequence>MSIITPELCFHMEQLLLEDELVDQAKIVDLANLDSTEPDLVVAVSLSDPEAQDTPKLATAAIKAIQKELVRNMSPYGGKQMIPRRWARPQSLPLRSGAIDALALRRQLLLSAHQEEEGIFAAPSSVPSAAPTAAAAESVEDKVVRIVAEALGMESKQVDMAKSFFENGGDSFTAISITGRLMMEGISLRVPDIVGARTMADLRSRVLSRHDGEAPAAAAPAAAVSTTTPSMAAPARRESIVLQTMPRRDSIGFQPSVRGDSWSLRRGSLAAQSIRRPSVVQ</sequence>